<dbReference type="Pfam" id="PF15574">
    <property type="entry name" value="Imm48"/>
    <property type="match status" value="1"/>
</dbReference>
<dbReference type="InterPro" id="IPR029075">
    <property type="entry name" value="Imm48"/>
</dbReference>
<name>A0A100VNZ2_PAEAM</name>
<dbReference type="OrthoDB" id="2224088at2"/>
<evidence type="ECO:0000313" key="4">
    <source>
        <dbReference type="Proteomes" id="UP000187134"/>
    </source>
</evidence>
<reference evidence="1 3" key="1">
    <citation type="journal article" date="2016" name="Genome Announc.">
        <title>Draft Genome Sequence of Paenibacillus amylolyticus Heshi-A3, Isolated from Fermented Rice Bran in a Japanese Fermented Seafood Dish.</title>
        <authorList>
            <person name="Akuzawa S."/>
            <person name="Nagaoka J."/>
            <person name="Kanekatsu M."/>
            <person name="Kubota E."/>
            <person name="Ohtake R."/>
            <person name="Suzuki T."/>
            <person name="Kanesaki Y."/>
        </authorList>
    </citation>
    <scope>NUCLEOTIDE SEQUENCE [LARGE SCALE GENOMIC DNA]</scope>
    <source>
        <strain evidence="1 3">Heshi-A3</strain>
    </source>
</reference>
<evidence type="ECO:0000313" key="3">
    <source>
        <dbReference type="Proteomes" id="UP000069697"/>
    </source>
</evidence>
<sequence>MTEFINADDINDVILAAAANELEQMVDKMCELIGTPLEQTTELERQVMAAFGFGAVYGITHRDQLAEPQAHALSIRMLIKPFNYSEQQAVDFADDLIRVASDREVHPVMNTIIHRGIDGHHQFNQEDDEGLARNIQEILTAVQSQQ</sequence>
<dbReference type="EMBL" id="BCNV01000001">
    <property type="protein sequence ID" value="GAS83204.1"/>
    <property type="molecule type" value="Genomic_DNA"/>
</dbReference>
<evidence type="ECO:0000313" key="1">
    <source>
        <dbReference type="EMBL" id="GAS83204.1"/>
    </source>
</evidence>
<organism evidence="1 3">
    <name type="scientific">Paenibacillus amylolyticus</name>
    <dbReference type="NCBI Taxonomy" id="1451"/>
    <lineage>
        <taxon>Bacteria</taxon>
        <taxon>Bacillati</taxon>
        <taxon>Bacillota</taxon>
        <taxon>Bacilli</taxon>
        <taxon>Bacillales</taxon>
        <taxon>Paenibacillaceae</taxon>
        <taxon>Paenibacillus</taxon>
    </lineage>
</organism>
<dbReference type="AlphaFoldDB" id="A0A100VNZ2"/>
<reference evidence="3" key="2">
    <citation type="submission" date="2016-01" db="EMBL/GenBank/DDBJ databases">
        <title>Draft Genome Sequence of Paenibacillus amylolyticus Heshi-A3 that Was Isolated from Fermented Rice Bran with Aging Salted Mackerel, Which Was Named Heshiko as Traditional Fermented Seafood in Japan.</title>
        <authorList>
            <person name="Akuzawa S."/>
            <person name="Nakagawa J."/>
            <person name="Kanekatsu T."/>
            <person name="Kubota E."/>
            <person name="Ohtake R."/>
            <person name="Suzuki T."/>
            <person name="Kanesaki Y."/>
        </authorList>
    </citation>
    <scope>NUCLEOTIDE SEQUENCE [LARGE SCALE GENOMIC DNA]</scope>
    <source>
        <strain evidence="3">Heshi-A3</strain>
    </source>
</reference>
<reference evidence="2 4" key="3">
    <citation type="submission" date="2016-11" db="EMBL/GenBank/DDBJ databases">
        <title>Paenibacillus species isolates.</title>
        <authorList>
            <person name="Beno S.M."/>
        </authorList>
    </citation>
    <scope>NUCLEOTIDE SEQUENCE [LARGE SCALE GENOMIC DNA]</scope>
    <source>
        <strain evidence="2 4">FSL H8-0246</strain>
    </source>
</reference>
<dbReference type="EMBL" id="MRTJ01000005">
    <property type="protein sequence ID" value="OMF13244.1"/>
    <property type="molecule type" value="Genomic_DNA"/>
</dbReference>
<dbReference type="Proteomes" id="UP000187134">
    <property type="component" value="Unassembled WGS sequence"/>
</dbReference>
<evidence type="ECO:0000313" key="2">
    <source>
        <dbReference type="EMBL" id="OMF13244.1"/>
    </source>
</evidence>
<dbReference type="Proteomes" id="UP000069697">
    <property type="component" value="Unassembled WGS sequence"/>
</dbReference>
<proteinExistence type="predicted"/>
<protein>
    <recommendedName>
        <fullName evidence="5">Immunity protein 48</fullName>
    </recommendedName>
</protein>
<evidence type="ECO:0008006" key="5">
    <source>
        <dbReference type="Google" id="ProtNLM"/>
    </source>
</evidence>
<dbReference type="RefSeq" id="WP_062835582.1">
    <property type="nucleotide sequence ID" value="NZ_BCNV01000001.1"/>
</dbReference>
<accession>A0A100VNZ2</accession>
<gene>
    <name evidence="2" type="ORF">BK131_15095</name>
    <name evidence="1" type="ORF">PAHA3_3282</name>
</gene>
<comment type="caution">
    <text evidence="1">The sequence shown here is derived from an EMBL/GenBank/DDBJ whole genome shotgun (WGS) entry which is preliminary data.</text>
</comment>